<accession>A0AAD8QP43</accession>
<proteinExistence type="inferred from homology"/>
<dbReference type="AlphaFoldDB" id="A0AAD8QP43"/>
<dbReference type="SUPFAM" id="SSF51197">
    <property type="entry name" value="Clavaminate synthase-like"/>
    <property type="match status" value="1"/>
</dbReference>
<dbReference type="GO" id="GO:0009813">
    <property type="term" value="P:flavonoid biosynthetic process"/>
    <property type="evidence" value="ECO:0007669"/>
    <property type="project" value="UniProtKB-KW"/>
</dbReference>
<protein>
    <recommendedName>
        <fullName evidence="10">anthocyanidin synthase</fullName>
        <ecNumber evidence="10">1.14.20.4</ecNumber>
    </recommendedName>
</protein>
<dbReference type="EC" id="1.14.20.4" evidence="10"/>
<dbReference type="FunFam" id="2.60.120.330:FF:000009">
    <property type="entry name" value="Flavonol synthase"/>
    <property type="match status" value="1"/>
</dbReference>
<evidence type="ECO:0000256" key="6">
    <source>
        <dbReference type="ARBA" id="ARBA00022964"/>
    </source>
</evidence>
<evidence type="ECO:0000313" key="14">
    <source>
        <dbReference type="EMBL" id="KAK1604514.1"/>
    </source>
</evidence>
<evidence type="ECO:0000256" key="9">
    <source>
        <dbReference type="ARBA" id="ARBA00023241"/>
    </source>
</evidence>
<dbReference type="Pfam" id="PF03171">
    <property type="entry name" value="2OG-FeII_Oxy"/>
    <property type="match status" value="1"/>
</dbReference>
<keyword evidence="16" id="KW-1185">Reference proteome</keyword>
<keyword evidence="9" id="KW-0284">Flavonoid biosynthesis</keyword>
<dbReference type="GO" id="GO:0031418">
    <property type="term" value="F:L-ascorbic acid binding"/>
    <property type="evidence" value="ECO:0007669"/>
    <property type="project" value="UniProtKB-KW"/>
</dbReference>
<evidence type="ECO:0000256" key="11">
    <source>
        <dbReference type="ARBA" id="ARBA00052206"/>
    </source>
</evidence>
<comment type="similarity">
    <text evidence="3 12">Belongs to the iron/ascorbate-dependent oxidoreductase family.</text>
</comment>
<evidence type="ECO:0000256" key="10">
    <source>
        <dbReference type="ARBA" id="ARBA00039062"/>
    </source>
</evidence>
<keyword evidence="4 12" id="KW-0479">Metal-binding</keyword>
<evidence type="ECO:0000256" key="4">
    <source>
        <dbReference type="ARBA" id="ARBA00022723"/>
    </source>
</evidence>
<comment type="catalytic activity">
    <reaction evidence="11">
        <text>a (2R,3S,4S)-leucoanthocyanidin + 2-oxoglutarate + O2 = a 4-H-anthocyanidin with a 3-hydroxy group + succinate + CO2 + 2 H2O</text>
        <dbReference type="Rhea" id="RHEA:54432"/>
        <dbReference type="ChEBI" id="CHEBI:15377"/>
        <dbReference type="ChEBI" id="CHEBI:15379"/>
        <dbReference type="ChEBI" id="CHEBI:16526"/>
        <dbReference type="ChEBI" id="CHEBI:16810"/>
        <dbReference type="ChEBI" id="CHEBI:30031"/>
        <dbReference type="ChEBI" id="CHEBI:138176"/>
        <dbReference type="ChEBI" id="CHEBI:138177"/>
        <dbReference type="EC" id="1.14.20.4"/>
    </reaction>
</comment>
<dbReference type="Proteomes" id="UP001231189">
    <property type="component" value="Unassembled WGS sequence"/>
</dbReference>
<comment type="caution">
    <text evidence="15">The sequence shown here is derived from an EMBL/GenBank/DDBJ whole genome shotgun (WGS) entry which is preliminary data.</text>
</comment>
<dbReference type="PANTHER" id="PTHR47991">
    <property type="entry name" value="OXOGLUTARATE/IRON-DEPENDENT DIOXYGENASE"/>
    <property type="match status" value="1"/>
</dbReference>
<dbReference type="InterPro" id="IPR005123">
    <property type="entry name" value="Oxoglu/Fe-dep_dioxygenase_dom"/>
</dbReference>
<dbReference type="EMBL" id="JAUUTY010000007">
    <property type="protein sequence ID" value="KAK1604558.1"/>
    <property type="molecule type" value="Genomic_DNA"/>
</dbReference>
<evidence type="ECO:0000256" key="1">
    <source>
        <dbReference type="ARBA" id="ARBA00001961"/>
    </source>
</evidence>
<keyword evidence="6" id="KW-0223">Dioxygenase</keyword>
<dbReference type="EMBL" id="JAUUTY010000007">
    <property type="protein sequence ID" value="KAK1604514.1"/>
    <property type="molecule type" value="Genomic_DNA"/>
</dbReference>
<dbReference type="PROSITE" id="PS51471">
    <property type="entry name" value="FE2OG_OXY"/>
    <property type="match status" value="1"/>
</dbReference>
<comment type="pathway">
    <text evidence="2">Pigment biosynthesis; anthocyanin biosynthesis.</text>
</comment>
<organism evidence="15 16">
    <name type="scientific">Lolium multiflorum</name>
    <name type="common">Italian ryegrass</name>
    <name type="synonym">Lolium perenne subsp. multiflorum</name>
    <dbReference type="NCBI Taxonomy" id="4521"/>
    <lineage>
        <taxon>Eukaryota</taxon>
        <taxon>Viridiplantae</taxon>
        <taxon>Streptophyta</taxon>
        <taxon>Embryophyta</taxon>
        <taxon>Tracheophyta</taxon>
        <taxon>Spermatophyta</taxon>
        <taxon>Magnoliopsida</taxon>
        <taxon>Liliopsida</taxon>
        <taxon>Poales</taxon>
        <taxon>Poaceae</taxon>
        <taxon>BOP clade</taxon>
        <taxon>Pooideae</taxon>
        <taxon>Poodae</taxon>
        <taxon>Poeae</taxon>
        <taxon>Poeae Chloroplast Group 2 (Poeae type)</taxon>
        <taxon>Loliodinae</taxon>
        <taxon>Loliinae</taxon>
        <taxon>Lolium</taxon>
    </lineage>
</organism>
<feature type="domain" description="Fe2OG dioxygenase" evidence="13">
    <location>
        <begin position="195"/>
        <end position="295"/>
    </location>
</feature>
<keyword evidence="5" id="KW-0847">Vitamin C</keyword>
<dbReference type="InterPro" id="IPR044861">
    <property type="entry name" value="IPNS-like_FE2OG_OXY"/>
</dbReference>
<dbReference type="GO" id="GO:0050589">
    <property type="term" value="F:leucocyanidin oxygenase activity"/>
    <property type="evidence" value="ECO:0007669"/>
    <property type="project" value="UniProtKB-EC"/>
</dbReference>
<reference evidence="15" key="1">
    <citation type="submission" date="2023-07" db="EMBL/GenBank/DDBJ databases">
        <title>A chromosome-level genome assembly of Lolium multiflorum.</title>
        <authorList>
            <person name="Chen Y."/>
            <person name="Copetti D."/>
            <person name="Kolliker R."/>
            <person name="Studer B."/>
        </authorList>
    </citation>
    <scope>NUCLEOTIDE SEQUENCE</scope>
    <source>
        <strain evidence="15">02402/16</strain>
        <tissue evidence="15">Leaf</tissue>
    </source>
</reference>
<dbReference type="InterPro" id="IPR027443">
    <property type="entry name" value="IPNS-like_sf"/>
</dbReference>
<keyword evidence="8 12" id="KW-0408">Iron</keyword>
<keyword evidence="7 12" id="KW-0560">Oxidoreductase</keyword>
<evidence type="ECO:0000256" key="5">
    <source>
        <dbReference type="ARBA" id="ARBA00022896"/>
    </source>
</evidence>
<evidence type="ECO:0000256" key="8">
    <source>
        <dbReference type="ARBA" id="ARBA00023004"/>
    </source>
</evidence>
<evidence type="ECO:0000256" key="12">
    <source>
        <dbReference type="RuleBase" id="RU003682"/>
    </source>
</evidence>
<evidence type="ECO:0000313" key="15">
    <source>
        <dbReference type="EMBL" id="KAK1604558.1"/>
    </source>
</evidence>
<comment type="cofactor">
    <cofactor evidence="1">
        <name>L-ascorbate</name>
        <dbReference type="ChEBI" id="CHEBI:38290"/>
    </cofactor>
</comment>
<dbReference type="GO" id="GO:0046148">
    <property type="term" value="P:pigment biosynthetic process"/>
    <property type="evidence" value="ECO:0007669"/>
    <property type="project" value="UniProtKB-ARBA"/>
</dbReference>
<dbReference type="Gene3D" id="2.60.120.330">
    <property type="entry name" value="B-lactam Antibiotic, Isopenicillin N Synthase, Chain"/>
    <property type="match status" value="1"/>
</dbReference>
<dbReference type="InterPro" id="IPR026992">
    <property type="entry name" value="DIOX_N"/>
</dbReference>
<gene>
    <name evidence="14" type="ORF">QYE76_028187</name>
    <name evidence="15" type="ORF">QYE76_028231</name>
</gene>
<dbReference type="GO" id="GO:0046872">
    <property type="term" value="F:metal ion binding"/>
    <property type="evidence" value="ECO:0007669"/>
    <property type="project" value="UniProtKB-KW"/>
</dbReference>
<evidence type="ECO:0000313" key="16">
    <source>
        <dbReference type="Proteomes" id="UP001231189"/>
    </source>
</evidence>
<dbReference type="Pfam" id="PF14226">
    <property type="entry name" value="DIOX_N"/>
    <property type="match status" value="1"/>
</dbReference>
<evidence type="ECO:0000256" key="7">
    <source>
        <dbReference type="ARBA" id="ARBA00023002"/>
    </source>
</evidence>
<evidence type="ECO:0000256" key="3">
    <source>
        <dbReference type="ARBA" id="ARBA00008056"/>
    </source>
</evidence>
<evidence type="ECO:0000259" key="13">
    <source>
        <dbReference type="PROSITE" id="PS51471"/>
    </source>
</evidence>
<name>A0AAD8QP43_LOLMU</name>
<sequence>MAGMDQSVQVLASLLDTLPPEFVQPEDKQPGATTTFSGAAAATELPLIDMSMWNAGCCMAEAAREWGIFQVVNHGVPSEAVAELQRVGREFFDLPQEEKERYALDPASERTEGYGSTLGREPDDKKVWGDFLFNIVAPPAAVNVEMWPKDPHGYREANEAYCGHMQRLTRTLLESLSVELGLEQGAMAEALGGDDVMFLQKINFYPPCPQPELALGVTPHTDLCALTVLVPNEVQGLQVSKDGHWYDVNYVHGALIVNIGDQIEIFSNGRYKAALHRAMVSKEKTRMSWPVFLEPPLEQVVGPHHQLVTDETPAKYNANTFKHYKYCKFNKLPL</sequence>
<evidence type="ECO:0000256" key="2">
    <source>
        <dbReference type="ARBA" id="ARBA00004935"/>
    </source>
</evidence>
<dbReference type="InterPro" id="IPR050295">
    <property type="entry name" value="Plant_2OG-oxidoreductases"/>
</dbReference>